<evidence type="ECO:0000256" key="6">
    <source>
        <dbReference type="ARBA" id="ARBA00022989"/>
    </source>
</evidence>
<feature type="transmembrane region" description="Helical" evidence="8">
    <location>
        <begin position="456"/>
        <end position="479"/>
    </location>
</feature>
<protein>
    <submittedName>
        <fullName evidence="10">DHA2 family efflux MFS transporter permease subunit</fullName>
    </submittedName>
</protein>
<keyword evidence="11" id="KW-1185">Reference proteome</keyword>
<keyword evidence="6 8" id="KW-1133">Transmembrane helix</keyword>
<evidence type="ECO:0000256" key="7">
    <source>
        <dbReference type="ARBA" id="ARBA00023136"/>
    </source>
</evidence>
<keyword evidence="3" id="KW-0813">Transport</keyword>
<feature type="transmembrane region" description="Helical" evidence="8">
    <location>
        <begin position="379"/>
        <end position="405"/>
    </location>
</feature>
<dbReference type="PANTHER" id="PTHR42718">
    <property type="entry name" value="MAJOR FACILITATOR SUPERFAMILY MULTIDRUG TRANSPORTER MFSC"/>
    <property type="match status" value="1"/>
</dbReference>
<evidence type="ECO:0000313" key="10">
    <source>
        <dbReference type="EMBL" id="RLP75339.1"/>
    </source>
</evidence>
<dbReference type="NCBIfam" id="TIGR00711">
    <property type="entry name" value="efflux_EmrB"/>
    <property type="match status" value="1"/>
</dbReference>
<evidence type="ECO:0000256" key="3">
    <source>
        <dbReference type="ARBA" id="ARBA00022448"/>
    </source>
</evidence>
<proteinExistence type="inferred from homology"/>
<dbReference type="Proteomes" id="UP000272503">
    <property type="component" value="Unassembled WGS sequence"/>
</dbReference>
<feature type="transmembrane region" description="Helical" evidence="8">
    <location>
        <begin position="27"/>
        <end position="53"/>
    </location>
</feature>
<accession>A0A3L7A4W0</accession>
<evidence type="ECO:0000256" key="2">
    <source>
        <dbReference type="ARBA" id="ARBA00008537"/>
    </source>
</evidence>
<evidence type="ECO:0000256" key="1">
    <source>
        <dbReference type="ARBA" id="ARBA00004651"/>
    </source>
</evidence>
<feature type="transmembrane region" description="Helical" evidence="8">
    <location>
        <begin position="181"/>
        <end position="199"/>
    </location>
</feature>
<evidence type="ECO:0000256" key="4">
    <source>
        <dbReference type="ARBA" id="ARBA00022475"/>
    </source>
</evidence>
<feature type="transmembrane region" description="Helical" evidence="8">
    <location>
        <begin position="417"/>
        <end position="436"/>
    </location>
</feature>
<feature type="domain" description="Major facilitator superfamily (MFS) profile" evidence="9">
    <location>
        <begin position="27"/>
        <end position="484"/>
    </location>
</feature>
<feature type="transmembrane region" description="Helical" evidence="8">
    <location>
        <begin position="122"/>
        <end position="143"/>
    </location>
</feature>
<feature type="transmembrane region" description="Helical" evidence="8">
    <location>
        <begin position="243"/>
        <end position="263"/>
    </location>
</feature>
<comment type="caution">
    <text evidence="10">The sequence shown here is derived from an EMBL/GenBank/DDBJ whole genome shotgun (WGS) entry which is preliminary data.</text>
</comment>
<dbReference type="PRINTS" id="PR01036">
    <property type="entry name" value="TCRTETB"/>
</dbReference>
<dbReference type="InterPro" id="IPR011701">
    <property type="entry name" value="MFS"/>
</dbReference>
<feature type="transmembrane region" description="Helical" evidence="8">
    <location>
        <begin position="65"/>
        <end position="85"/>
    </location>
</feature>
<evidence type="ECO:0000259" key="9">
    <source>
        <dbReference type="PROSITE" id="PS50850"/>
    </source>
</evidence>
<dbReference type="SUPFAM" id="SSF103473">
    <property type="entry name" value="MFS general substrate transporter"/>
    <property type="match status" value="1"/>
</dbReference>
<feature type="transmembrane region" description="Helical" evidence="8">
    <location>
        <begin position="350"/>
        <end position="367"/>
    </location>
</feature>
<dbReference type="PROSITE" id="PS50850">
    <property type="entry name" value="MFS"/>
    <property type="match status" value="1"/>
</dbReference>
<reference evidence="10 11" key="1">
    <citation type="submission" date="2018-10" db="EMBL/GenBank/DDBJ databases">
        <authorList>
            <person name="Li J."/>
        </authorList>
    </citation>
    <scope>NUCLEOTIDE SEQUENCE [LARGE SCALE GENOMIC DNA]</scope>
    <source>
        <strain evidence="10 11">IF 016277</strain>
    </source>
</reference>
<name>A0A3L7A4W0_9MICO</name>
<dbReference type="InterPro" id="IPR036259">
    <property type="entry name" value="MFS_trans_sf"/>
</dbReference>
<dbReference type="GO" id="GO:0022857">
    <property type="term" value="F:transmembrane transporter activity"/>
    <property type="evidence" value="ECO:0007669"/>
    <property type="project" value="InterPro"/>
</dbReference>
<keyword evidence="4" id="KW-1003">Cell membrane</keyword>
<organism evidence="10 11">
    <name type="scientific">Mycetocola tolaasinivorans</name>
    <dbReference type="NCBI Taxonomy" id="76635"/>
    <lineage>
        <taxon>Bacteria</taxon>
        <taxon>Bacillati</taxon>
        <taxon>Actinomycetota</taxon>
        <taxon>Actinomycetes</taxon>
        <taxon>Micrococcales</taxon>
        <taxon>Microbacteriaceae</taxon>
        <taxon>Mycetocola</taxon>
    </lineage>
</organism>
<dbReference type="RefSeq" id="WP_121648885.1">
    <property type="nucleotide sequence ID" value="NZ_RCUX01000007.1"/>
</dbReference>
<dbReference type="AlphaFoldDB" id="A0A3L7A4W0"/>
<dbReference type="PANTHER" id="PTHR42718:SF9">
    <property type="entry name" value="MAJOR FACILITATOR SUPERFAMILY MULTIDRUG TRANSPORTER MFSC"/>
    <property type="match status" value="1"/>
</dbReference>
<dbReference type="Pfam" id="PF07690">
    <property type="entry name" value="MFS_1"/>
    <property type="match status" value="1"/>
</dbReference>
<dbReference type="CDD" id="cd17503">
    <property type="entry name" value="MFS_LmrB_MDR_like"/>
    <property type="match status" value="1"/>
</dbReference>
<evidence type="ECO:0000256" key="5">
    <source>
        <dbReference type="ARBA" id="ARBA00022692"/>
    </source>
</evidence>
<feature type="transmembrane region" description="Helical" evidence="8">
    <location>
        <begin position="284"/>
        <end position="310"/>
    </location>
</feature>
<evidence type="ECO:0000256" key="8">
    <source>
        <dbReference type="SAM" id="Phobius"/>
    </source>
</evidence>
<dbReference type="EMBL" id="RCUX01000007">
    <property type="protein sequence ID" value="RLP75339.1"/>
    <property type="molecule type" value="Genomic_DNA"/>
</dbReference>
<feature type="transmembrane region" description="Helical" evidence="8">
    <location>
        <begin position="322"/>
        <end position="343"/>
    </location>
</feature>
<feature type="transmembrane region" description="Helical" evidence="8">
    <location>
        <begin position="155"/>
        <end position="175"/>
    </location>
</feature>
<dbReference type="Gene3D" id="1.20.1720.10">
    <property type="entry name" value="Multidrug resistance protein D"/>
    <property type="match status" value="1"/>
</dbReference>
<keyword evidence="7 8" id="KW-0472">Membrane</keyword>
<keyword evidence="5 8" id="KW-0812">Transmembrane</keyword>
<dbReference type="Gene3D" id="1.20.1250.20">
    <property type="entry name" value="MFS general substrate transporter like domains"/>
    <property type="match status" value="1"/>
</dbReference>
<evidence type="ECO:0000313" key="11">
    <source>
        <dbReference type="Proteomes" id="UP000272503"/>
    </source>
</evidence>
<dbReference type="GO" id="GO:0005886">
    <property type="term" value="C:plasma membrane"/>
    <property type="evidence" value="ECO:0007669"/>
    <property type="project" value="UniProtKB-SubCell"/>
</dbReference>
<comment type="subcellular location">
    <subcellularLocation>
        <location evidence="1">Cell membrane</location>
        <topology evidence="1">Multi-pass membrane protein</topology>
    </subcellularLocation>
</comment>
<gene>
    <name evidence="10" type="ORF">D9V32_10670</name>
</gene>
<dbReference type="InterPro" id="IPR004638">
    <property type="entry name" value="EmrB-like"/>
</dbReference>
<dbReference type="InterPro" id="IPR020846">
    <property type="entry name" value="MFS_dom"/>
</dbReference>
<sequence>MTATPRAQTAHQESTRSAVSAVNPRPIIALLLIAAFVMILNETIMGVALPHLMRDFAIDAGTAQWLATGFMLTMAVVIPTSGYLLNRFPLRGLAITAIAVFTAGTLLAALAPSFAVLLAARVLQAVGTALMTPLLSTTILNVVPAEKRGRTMGGIAIVMAAAPAIGPTVSGLILNNLSWRWMFWFVLPIAAATLVAAILKMRNLTERRPASLDILSTVLSAFGFAGLIYGISSLGEVATGHTGVPPLVPLGVGVVALALFIWRQLVLQRTDSALLDLRTFTNRSFTVSVILVFFSMLALFGALIVLPLFVQNVLGLTALQTGLMMLPGGLVMGVFAPLSGAIADRFGPRWIVLFGTVISSLALWLFAGTVGAETKTWHIVLLLMLLNSGLGFTLTPLLSTALGGLRPSLYAHGSATVNTLQQVAGATGTALFITLMTNETTRHLTSGENPLVAGAAGAHAAFTWGAILSLLAIVLALFVRNPHTEESK</sequence>
<comment type="similarity">
    <text evidence="2">Belongs to the major facilitator superfamily. EmrB family.</text>
</comment>
<dbReference type="OrthoDB" id="9812221at2"/>
<feature type="transmembrane region" description="Helical" evidence="8">
    <location>
        <begin position="211"/>
        <end position="231"/>
    </location>
</feature>
<feature type="transmembrane region" description="Helical" evidence="8">
    <location>
        <begin position="92"/>
        <end position="116"/>
    </location>
</feature>